<sequence length="197" mass="22116">MNSDIELLDALKGYLGYKTDVQLADYLKLTRHAIYKIRANEVKLGNLQRLKILDKLGYLSAVSFIQSLAPKYLAEVIAEKIQDHAAIIALADIKDGESPEADAQLLALVKKLIKSDTDEELANLIGLKRTSLSMVRKAKARFGLYPRLKILKLLDPNINLDDFEKALESSDELLKLVKEFFKNAANTQDDKELTLKS</sequence>
<evidence type="ECO:0000313" key="2">
    <source>
        <dbReference type="Proteomes" id="UP000197019"/>
    </source>
</evidence>
<dbReference type="EMBL" id="CP022129">
    <property type="protein sequence ID" value="ASF45485.1"/>
    <property type="molecule type" value="Genomic_DNA"/>
</dbReference>
<dbReference type="AlphaFoldDB" id="A0A1Z4BW17"/>
<proteinExistence type="predicted"/>
<organism evidence="1 2">
    <name type="scientific">Methylovulum psychrotolerans</name>
    <dbReference type="NCBI Taxonomy" id="1704499"/>
    <lineage>
        <taxon>Bacteria</taxon>
        <taxon>Pseudomonadati</taxon>
        <taxon>Pseudomonadota</taxon>
        <taxon>Gammaproteobacteria</taxon>
        <taxon>Methylococcales</taxon>
        <taxon>Methylococcaceae</taxon>
        <taxon>Methylovulum</taxon>
    </lineage>
</organism>
<dbReference type="RefSeq" id="WP_088618367.1">
    <property type="nucleotide sequence ID" value="NZ_CP022129.1"/>
</dbReference>
<protein>
    <recommendedName>
        <fullName evidence="3">DNA-binding protein</fullName>
    </recommendedName>
</protein>
<reference evidence="1 2" key="1">
    <citation type="submission" date="2017-06" db="EMBL/GenBank/DDBJ databases">
        <title>Genome Sequencing of the methanotroph Methylovulum psychrotolerants str. HV10-M2 isolated from a high-altitude environment.</title>
        <authorList>
            <person name="Mateos-Rivera A."/>
        </authorList>
    </citation>
    <scope>NUCLEOTIDE SEQUENCE [LARGE SCALE GENOMIC DNA]</scope>
    <source>
        <strain evidence="1 2">HV10_M2</strain>
    </source>
</reference>
<evidence type="ECO:0008006" key="3">
    <source>
        <dbReference type="Google" id="ProtNLM"/>
    </source>
</evidence>
<gene>
    <name evidence="1" type="ORF">CEK71_05055</name>
</gene>
<name>A0A1Z4BW17_9GAMM</name>
<keyword evidence="2" id="KW-1185">Reference proteome</keyword>
<dbReference type="Proteomes" id="UP000197019">
    <property type="component" value="Chromosome"/>
</dbReference>
<accession>A0A1Z4BW17</accession>
<evidence type="ECO:0000313" key="1">
    <source>
        <dbReference type="EMBL" id="ASF45485.1"/>
    </source>
</evidence>
<dbReference type="KEGG" id="mpsy:CEK71_05055"/>